<evidence type="ECO:0008006" key="4">
    <source>
        <dbReference type="Google" id="ProtNLM"/>
    </source>
</evidence>
<feature type="signal peptide" evidence="1">
    <location>
        <begin position="1"/>
        <end position="22"/>
    </location>
</feature>
<gene>
    <name evidence="2" type="ordered locus">Arad_9162</name>
</gene>
<feature type="chain" id="PRO_5002884747" description="DUF992 domain-containing protein" evidence="1">
    <location>
        <begin position="23"/>
        <end position="175"/>
    </location>
</feature>
<dbReference type="Proteomes" id="UP000001600">
    <property type="component" value="Chromosome 2"/>
</dbReference>
<reference evidence="2 3" key="1">
    <citation type="journal article" date="2009" name="J. Bacteriol.">
        <title>Genome sequences of three Agrobacterium biovars help elucidate the evolution of multichromosome genomes in bacteria.</title>
        <authorList>
            <person name="Slater S.C."/>
            <person name="Goldman B.S."/>
            <person name="Goodner B."/>
            <person name="Setubal J.C."/>
            <person name="Farrand S.K."/>
            <person name="Nester E.W."/>
            <person name="Burr T.J."/>
            <person name="Banta L."/>
            <person name="Dickerman A.W."/>
            <person name="Paulsen I."/>
            <person name="Otten L."/>
            <person name="Suen G."/>
            <person name="Welch R."/>
            <person name="Almeida N.F."/>
            <person name="Arnold F."/>
            <person name="Burton O.T."/>
            <person name="Du Z."/>
            <person name="Ewing A."/>
            <person name="Godsy E."/>
            <person name="Heisel S."/>
            <person name="Houmiel K.L."/>
            <person name="Jhaveri J."/>
            <person name="Lu J."/>
            <person name="Miller N.M."/>
            <person name="Norton S."/>
            <person name="Chen Q."/>
            <person name="Phoolcharoen W."/>
            <person name="Ohlin V."/>
            <person name="Ondrusek D."/>
            <person name="Pride N."/>
            <person name="Stricklin S.L."/>
            <person name="Sun J."/>
            <person name="Wheeler C."/>
            <person name="Wilson L."/>
            <person name="Zhu H."/>
            <person name="Wood D.W."/>
        </authorList>
    </citation>
    <scope>NUCLEOTIDE SEQUENCE [LARGE SCALE GENOMIC DNA]</scope>
    <source>
        <strain evidence="3">K84 / ATCC BAA-868</strain>
    </source>
</reference>
<dbReference type="STRING" id="311403.Arad_9162"/>
<evidence type="ECO:0000313" key="3">
    <source>
        <dbReference type="Proteomes" id="UP000001600"/>
    </source>
</evidence>
<dbReference type="KEGG" id="ara:Arad_9162"/>
<name>B9JK18_RHIR8</name>
<dbReference type="AlphaFoldDB" id="B9JK18"/>
<dbReference type="InterPro" id="IPR009333">
    <property type="entry name" value="DUF992"/>
</dbReference>
<protein>
    <recommendedName>
        <fullName evidence="4">DUF992 domain-containing protein</fullName>
    </recommendedName>
</protein>
<keyword evidence="1" id="KW-0732">Signal</keyword>
<dbReference type="Pfam" id="PF06186">
    <property type="entry name" value="DUF992"/>
    <property type="match status" value="1"/>
</dbReference>
<sequence length="175" mass="17626">MKNFTLIVAAASLALGVPIADAQTMHRSHKQAHKEQAAAGPKERLGTLSCQIAGGVGMVIGSNKSVDCLFKRRSGPAERYVGSIGKLGLDIGITGKSYLSWVVYSTRATRAGEGALAGSYVGASAGASVGLGLGANALVGGSSKNFGLQPLSGEAGTGLNVAAGVSRLQLRTATR</sequence>
<organism evidence="2 3">
    <name type="scientific">Rhizobium rhizogenes (strain K84 / ATCC BAA-868)</name>
    <name type="common">Agrobacterium radiobacter</name>
    <dbReference type="NCBI Taxonomy" id="311403"/>
    <lineage>
        <taxon>Bacteria</taxon>
        <taxon>Pseudomonadati</taxon>
        <taxon>Pseudomonadota</taxon>
        <taxon>Alphaproteobacteria</taxon>
        <taxon>Hyphomicrobiales</taxon>
        <taxon>Rhizobiaceae</taxon>
        <taxon>Rhizobium/Agrobacterium group</taxon>
        <taxon>Rhizobium</taxon>
    </lineage>
</organism>
<evidence type="ECO:0000313" key="2">
    <source>
        <dbReference type="EMBL" id="ACM30260.1"/>
    </source>
</evidence>
<dbReference type="eggNOG" id="ENOG5032SJ7">
    <property type="taxonomic scope" value="Bacteria"/>
</dbReference>
<dbReference type="RefSeq" id="WP_012650456.1">
    <property type="nucleotide sequence ID" value="NC_011983.1"/>
</dbReference>
<accession>B9JK18</accession>
<dbReference type="EMBL" id="CP000629">
    <property type="protein sequence ID" value="ACM30260.1"/>
    <property type="molecule type" value="Genomic_DNA"/>
</dbReference>
<dbReference type="HOGENOM" id="CLU_109378_0_0_5"/>
<proteinExistence type="predicted"/>
<evidence type="ECO:0000256" key="1">
    <source>
        <dbReference type="SAM" id="SignalP"/>
    </source>
</evidence>